<dbReference type="EMBL" id="CAFBOT010000130">
    <property type="protein sequence ID" value="CAB4992260.1"/>
    <property type="molecule type" value="Genomic_DNA"/>
</dbReference>
<name>A0A6J7NFS2_9ZZZZ</name>
<organism evidence="2">
    <name type="scientific">freshwater metagenome</name>
    <dbReference type="NCBI Taxonomy" id="449393"/>
    <lineage>
        <taxon>unclassified sequences</taxon>
        <taxon>metagenomes</taxon>
        <taxon>ecological metagenomes</taxon>
    </lineage>
</organism>
<reference evidence="2" key="1">
    <citation type="submission" date="2020-05" db="EMBL/GenBank/DDBJ databases">
        <authorList>
            <person name="Chiriac C."/>
            <person name="Salcher M."/>
            <person name="Ghai R."/>
            <person name="Kavagutti S V."/>
        </authorList>
    </citation>
    <scope>NUCLEOTIDE SEQUENCE</scope>
</reference>
<dbReference type="InterPro" id="IPR008972">
    <property type="entry name" value="Cupredoxin"/>
</dbReference>
<sequence length="103" mass="11017">MMLAVFGVGCSSDTTEPAAPLSGRTVEIAITDFEFVVPNEVLSSDRIVLLNNDSVDHNLMPLDESFSVDVGAGKTAELPQLAPGKYAFHCHIHPDMMGEIVVS</sequence>
<dbReference type="Gene3D" id="2.60.40.420">
    <property type="entry name" value="Cupredoxins - blue copper proteins"/>
    <property type="match status" value="1"/>
</dbReference>
<proteinExistence type="predicted"/>
<dbReference type="Pfam" id="PF13473">
    <property type="entry name" value="Cupredoxin_1"/>
    <property type="match status" value="1"/>
</dbReference>
<evidence type="ECO:0000313" key="2">
    <source>
        <dbReference type="EMBL" id="CAB4992260.1"/>
    </source>
</evidence>
<feature type="domain" description="EfeO-type cupredoxin-like" evidence="1">
    <location>
        <begin position="20"/>
        <end position="102"/>
    </location>
</feature>
<gene>
    <name evidence="2" type="ORF">UFOPK4000_00769</name>
</gene>
<dbReference type="SUPFAM" id="SSF49503">
    <property type="entry name" value="Cupredoxins"/>
    <property type="match status" value="1"/>
</dbReference>
<dbReference type="AlphaFoldDB" id="A0A6J7NFS2"/>
<protein>
    <submittedName>
        <fullName evidence="2">Unannotated protein</fullName>
    </submittedName>
</protein>
<dbReference type="InterPro" id="IPR028096">
    <property type="entry name" value="EfeO_Cupredoxin"/>
</dbReference>
<evidence type="ECO:0000259" key="1">
    <source>
        <dbReference type="Pfam" id="PF13473"/>
    </source>
</evidence>
<accession>A0A6J7NFS2</accession>